<proteinExistence type="predicted"/>
<reference evidence="2" key="1">
    <citation type="submission" date="2022-03" db="EMBL/GenBank/DDBJ databases">
        <title>Draft genome sequence of Aduncisulcus paluster, a free-living microaerophilic Fornicata.</title>
        <authorList>
            <person name="Yuyama I."/>
            <person name="Kume K."/>
            <person name="Tamura T."/>
            <person name="Inagaki Y."/>
            <person name="Hashimoto T."/>
        </authorList>
    </citation>
    <scope>NUCLEOTIDE SEQUENCE</scope>
    <source>
        <strain evidence="2">NY0171</strain>
    </source>
</reference>
<comment type="caution">
    <text evidence="2">The sequence shown here is derived from an EMBL/GenBank/DDBJ whole genome shotgun (WGS) entry which is preliminary data.</text>
</comment>
<protein>
    <submittedName>
        <fullName evidence="2">Uncharacterized protein</fullName>
    </submittedName>
</protein>
<sequence>MEGESEVLPFADFRHAQTASYGNGEGIHGECHGDDENFVKRHDKTAGNMTAGVSGKFEPSFNVYGVAVFAACFPGFVIRGIDTLADHDSGGSGMVVSSTTCGSPSSFSKSSRLI</sequence>
<evidence type="ECO:0000313" key="3">
    <source>
        <dbReference type="Proteomes" id="UP001057375"/>
    </source>
</evidence>
<feature type="region of interest" description="Disordered" evidence="1">
    <location>
        <begin position="89"/>
        <end position="114"/>
    </location>
</feature>
<keyword evidence="3" id="KW-1185">Reference proteome</keyword>
<gene>
    <name evidence="2" type="ORF">ADUPG1_001266</name>
</gene>
<accession>A0ABQ5KE76</accession>
<name>A0ABQ5KE76_9EUKA</name>
<feature type="non-terminal residue" evidence="2">
    <location>
        <position position="114"/>
    </location>
</feature>
<organism evidence="2 3">
    <name type="scientific">Aduncisulcus paluster</name>
    <dbReference type="NCBI Taxonomy" id="2918883"/>
    <lineage>
        <taxon>Eukaryota</taxon>
        <taxon>Metamonada</taxon>
        <taxon>Carpediemonas-like organisms</taxon>
        <taxon>Aduncisulcus</taxon>
    </lineage>
</organism>
<feature type="compositionally biased region" description="Low complexity" evidence="1">
    <location>
        <begin position="94"/>
        <end position="114"/>
    </location>
</feature>
<dbReference type="EMBL" id="BQXS01000957">
    <property type="protein sequence ID" value="GKT29764.1"/>
    <property type="molecule type" value="Genomic_DNA"/>
</dbReference>
<dbReference type="Proteomes" id="UP001057375">
    <property type="component" value="Unassembled WGS sequence"/>
</dbReference>
<evidence type="ECO:0000313" key="2">
    <source>
        <dbReference type="EMBL" id="GKT29764.1"/>
    </source>
</evidence>
<evidence type="ECO:0000256" key="1">
    <source>
        <dbReference type="SAM" id="MobiDB-lite"/>
    </source>
</evidence>